<organism evidence="3 4">
    <name type="scientific">Candidatus Nitronauta litoralis</name>
    <dbReference type="NCBI Taxonomy" id="2705533"/>
    <lineage>
        <taxon>Bacteria</taxon>
        <taxon>Pseudomonadati</taxon>
        <taxon>Nitrospinota/Tectimicrobiota group</taxon>
        <taxon>Nitrospinota</taxon>
        <taxon>Nitrospinia</taxon>
        <taxon>Nitrospinales</taxon>
        <taxon>Nitrospinaceae</taxon>
        <taxon>Candidatus Nitronauta</taxon>
    </lineage>
</organism>
<dbReference type="GO" id="GO:0042026">
    <property type="term" value="P:protein refolding"/>
    <property type="evidence" value="ECO:0007669"/>
    <property type="project" value="TreeGrafter"/>
</dbReference>
<dbReference type="EMBL" id="CP048685">
    <property type="protein sequence ID" value="QPJ63024.1"/>
    <property type="molecule type" value="Genomic_DNA"/>
</dbReference>
<evidence type="ECO:0000256" key="1">
    <source>
        <dbReference type="SAM" id="MobiDB-lite"/>
    </source>
</evidence>
<dbReference type="InterPro" id="IPR008971">
    <property type="entry name" value="HSP40/DnaJ_pept-bd"/>
</dbReference>
<dbReference type="PROSITE" id="PS50076">
    <property type="entry name" value="DNAJ_2"/>
    <property type="match status" value="1"/>
</dbReference>
<dbReference type="GO" id="GO:0005737">
    <property type="term" value="C:cytoplasm"/>
    <property type="evidence" value="ECO:0007669"/>
    <property type="project" value="TreeGrafter"/>
</dbReference>
<dbReference type="PANTHER" id="PTHR43096">
    <property type="entry name" value="DNAJ HOMOLOG 1, MITOCHONDRIAL-RELATED"/>
    <property type="match status" value="1"/>
</dbReference>
<accession>A0A7T0BY21</accession>
<dbReference type="Gene3D" id="2.60.260.20">
    <property type="entry name" value="Urease metallochaperone UreE, N-terminal domain"/>
    <property type="match status" value="1"/>
</dbReference>
<feature type="domain" description="J" evidence="2">
    <location>
        <begin position="7"/>
        <end position="72"/>
    </location>
</feature>
<evidence type="ECO:0000259" key="2">
    <source>
        <dbReference type="PROSITE" id="PS50076"/>
    </source>
</evidence>
<dbReference type="PRINTS" id="PR00625">
    <property type="entry name" value="JDOMAIN"/>
</dbReference>
<dbReference type="InterPro" id="IPR001623">
    <property type="entry name" value="DnaJ_domain"/>
</dbReference>
<dbReference type="GO" id="GO:0051082">
    <property type="term" value="F:unfolded protein binding"/>
    <property type="evidence" value="ECO:0007669"/>
    <property type="project" value="InterPro"/>
</dbReference>
<dbReference type="InterPro" id="IPR036869">
    <property type="entry name" value="J_dom_sf"/>
</dbReference>
<protein>
    <submittedName>
        <fullName evidence="3">J domain-containing protein</fullName>
    </submittedName>
</protein>
<evidence type="ECO:0000313" key="3">
    <source>
        <dbReference type="EMBL" id="QPJ63024.1"/>
    </source>
</evidence>
<proteinExistence type="predicted"/>
<dbReference type="CDD" id="cd06257">
    <property type="entry name" value="DnaJ"/>
    <property type="match status" value="1"/>
</dbReference>
<dbReference type="SMART" id="SM00271">
    <property type="entry name" value="DnaJ"/>
    <property type="match status" value="1"/>
</dbReference>
<evidence type="ECO:0000313" key="4">
    <source>
        <dbReference type="Proteomes" id="UP000594688"/>
    </source>
</evidence>
<feature type="region of interest" description="Disordered" evidence="1">
    <location>
        <begin position="181"/>
        <end position="200"/>
    </location>
</feature>
<dbReference type="SUPFAM" id="SSF49493">
    <property type="entry name" value="HSP40/DnaJ peptide-binding domain"/>
    <property type="match status" value="1"/>
</dbReference>
<name>A0A7T0BY21_9BACT</name>
<sequence length="286" mass="31225">MRPTSKDYYSILGVADNADPEAIKKAYRALAVEFHPDRNPNNPKAEEKFKDLTEAYGVLMDPKKRSEYDLYRKTFGAGHAGAGGGQGPRFDYSQQEIFENMFRQAFGRDAFNDLNMQFKNQGFRSGSGFFDAILFGGVGAMGKLGRLLSMVPGPIGKVGLGLRVLQGVGASLLALKSIKQAAHDKQHGGRSPRKDSGSTFDNVKSIFDPEAGHGLDLHFQITIPPHEAVAGARKQFSYTVNGVLEKLMVNIPPNTPAGQKLRVREKGKMNNDRRGDLILTVNVGAV</sequence>
<dbReference type="PANTHER" id="PTHR43096:SF10">
    <property type="entry name" value="CHAPERONE PROTEIN DNAJ A6, CHLOROPLASTIC"/>
    <property type="match status" value="1"/>
</dbReference>
<gene>
    <name evidence="3" type="ORF">G3M70_14520</name>
</gene>
<feature type="compositionally biased region" description="Basic and acidic residues" evidence="1">
    <location>
        <begin position="181"/>
        <end position="196"/>
    </location>
</feature>
<reference evidence="3 4" key="1">
    <citation type="submission" date="2020-02" db="EMBL/GenBank/DDBJ databases">
        <title>Genomic and physiological characterization of two novel Nitrospinaceae genera.</title>
        <authorList>
            <person name="Mueller A.J."/>
            <person name="Jung M.-Y."/>
            <person name="Strachan C.R."/>
            <person name="Herbold C.W."/>
            <person name="Kirkegaard R.H."/>
            <person name="Daims H."/>
        </authorList>
    </citation>
    <scope>NUCLEOTIDE SEQUENCE [LARGE SCALE GENOMIC DNA]</scope>
    <source>
        <strain evidence="3">EB</strain>
    </source>
</reference>
<dbReference type="Pfam" id="PF01556">
    <property type="entry name" value="DnaJ_C"/>
    <property type="match status" value="1"/>
</dbReference>
<dbReference type="KEGG" id="nli:G3M70_14520"/>
<dbReference type="InterPro" id="IPR002939">
    <property type="entry name" value="DnaJ_C"/>
</dbReference>
<dbReference type="AlphaFoldDB" id="A0A7T0BY21"/>
<dbReference type="Proteomes" id="UP000594688">
    <property type="component" value="Chromosome"/>
</dbReference>
<dbReference type="Pfam" id="PF00226">
    <property type="entry name" value="DnaJ"/>
    <property type="match status" value="1"/>
</dbReference>
<dbReference type="SUPFAM" id="SSF46565">
    <property type="entry name" value="Chaperone J-domain"/>
    <property type="match status" value="1"/>
</dbReference>
<dbReference type="Gene3D" id="1.10.287.110">
    <property type="entry name" value="DnaJ domain"/>
    <property type="match status" value="1"/>
</dbReference>